<evidence type="ECO:0000313" key="12">
    <source>
        <dbReference type="Proteomes" id="UP000245959"/>
    </source>
</evidence>
<dbReference type="Pfam" id="PF00005">
    <property type="entry name" value="ABC_tran"/>
    <property type="match status" value="1"/>
</dbReference>
<dbReference type="PROSITE" id="PS50990">
    <property type="entry name" value="PEPTIDASE_C39"/>
    <property type="match status" value="1"/>
</dbReference>
<comment type="subcellular location">
    <subcellularLocation>
        <location evidence="1">Cell membrane</location>
        <topology evidence="1">Multi-pass membrane protein</topology>
    </subcellularLocation>
</comment>
<dbReference type="Pfam" id="PF00664">
    <property type="entry name" value="ABC_membrane"/>
    <property type="match status" value="1"/>
</dbReference>
<dbReference type="SUPFAM" id="SSF90123">
    <property type="entry name" value="ABC transporter transmembrane region"/>
    <property type="match status" value="1"/>
</dbReference>
<feature type="transmembrane region" description="Helical" evidence="10">
    <location>
        <begin position="298"/>
        <end position="320"/>
    </location>
</feature>
<evidence type="ECO:0000256" key="1">
    <source>
        <dbReference type="ARBA" id="ARBA00004651"/>
    </source>
</evidence>
<feature type="transmembrane region" description="Helical" evidence="10">
    <location>
        <begin position="434"/>
        <end position="453"/>
    </location>
</feature>
<dbReference type="InterPro" id="IPR003439">
    <property type="entry name" value="ABC_transporter-like_ATP-bd"/>
</dbReference>
<dbReference type="GeneID" id="78296643"/>
<feature type="transmembrane region" description="Helical" evidence="10">
    <location>
        <begin position="533"/>
        <end position="557"/>
    </location>
</feature>
<keyword evidence="6" id="KW-0378">Hydrolase</keyword>
<reference evidence="11 12" key="1">
    <citation type="submission" date="2018-04" db="EMBL/GenBank/DDBJ databases">
        <title>Genomic Encyclopedia of Type Strains, Phase IV (KMG-IV): sequencing the most valuable type-strain genomes for metagenomic binning, comparative biology and taxonomic classification.</title>
        <authorList>
            <person name="Goeker M."/>
        </authorList>
    </citation>
    <scope>NUCLEOTIDE SEQUENCE [LARGE SCALE GENOMIC DNA]</scope>
    <source>
        <strain evidence="11 12">DSM 14823</strain>
    </source>
</reference>
<dbReference type="GO" id="GO:0005524">
    <property type="term" value="F:ATP binding"/>
    <property type="evidence" value="ECO:0007669"/>
    <property type="project" value="UniProtKB-KW"/>
</dbReference>
<feature type="transmembrane region" description="Helical" evidence="10">
    <location>
        <begin position="404"/>
        <end position="428"/>
    </location>
</feature>
<dbReference type="GO" id="GO:0006508">
    <property type="term" value="P:proteolysis"/>
    <property type="evidence" value="ECO:0007669"/>
    <property type="project" value="InterPro"/>
</dbReference>
<evidence type="ECO:0000256" key="5">
    <source>
        <dbReference type="ARBA" id="ARBA00022741"/>
    </source>
</evidence>
<keyword evidence="2" id="KW-0813">Transport</keyword>
<name>A0A2U1AL67_9BACT</name>
<gene>
    <name evidence="11" type="ORF">C8D82_1326</name>
</gene>
<evidence type="ECO:0000256" key="6">
    <source>
        <dbReference type="ARBA" id="ARBA00022801"/>
    </source>
</evidence>
<dbReference type="InterPro" id="IPR027417">
    <property type="entry name" value="P-loop_NTPase"/>
</dbReference>
<keyword evidence="12" id="KW-1185">Reference proteome</keyword>
<evidence type="ECO:0000256" key="3">
    <source>
        <dbReference type="ARBA" id="ARBA00022475"/>
    </source>
</evidence>
<evidence type="ECO:0000256" key="8">
    <source>
        <dbReference type="ARBA" id="ARBA00022989"/>
    </source>
</evidence>
<dbReference type="Gene3D" id="1.20.1560.10">
    <property type="entry name" value="ABC transporter type 1, transmembrane domain"/>
    <property type="match status" value="1"/>
</dbReference>
<dbReference type="RefSeq" id="WP_206212525.1">
    <property type="nucleotide sequence ID" value="NZ_CABMMC010000099.1"/>
</dbReference>
<dbReference type="InterPro" id="IPR011527">
    <property type="entry name" value="ABC1_TM_dom"/>
</dbReference>
<evidence type="ECO:0000313" key="11">
    <source>
        <dbReference type="EMBL" id="PVY37169.1"/>
    </source>
</evidence>
<dbReference type="Pfam" id="PF03412">
    <property type="entry name" value="Peptidase_C39"/>
    <property type="match status" value="1"/>
</dbReference>
<comment type="caution">
    <text evidence="11">The sequence shown here is derived from an EMBL/GenBank/DDBJ whole genome shotgun (WGS) entry which is preliminary data.</text>
</comment>
<feature type="transmembrane region" description="Helical" evidence="10">
    <location>
        <begin position="332"/>
        <end position="352"/>
    </location>
</feature>
<dbReference type="InterPro" id="IPR039421">
    <property type="entry name" value="Type_1_exporter"/>
</dbReference>
<evidence type="ECO:0000256" key="7">
    <source>
        <dbReference type="ARBA" id="ARBA00022840"/>
    </source>
</evidence>
<dbReference type="InterPro" id="IPR036640">
    <property type="entry name" value="ABC1_TM_sf"/>
</dbReference>
<dbReference type="PANTHER" id="PTHR43394:SF1">
    <property type="entry name" value="ATP-BINDING CASSETTE SUB-FAMILY B MEMBER 10, MITOCHONDRIAL"/>
    <property type="match status" value="1"/>
</dbReference>
<dbReference type="PANTHER" id="PTHR43394">
    <property type="entry name" value="ATP-DEPENDENT PERMEASE MDL1, MITOCHONDRIAL"/>
    <property type="match status" value="1"/>
</dbReference>
<dbReference type="SMART" id="SM00382">
    <property type="entry name" value="AAA"/>
    <property type="match status" value="1"/>
</dbReference>
<evidence type="ECO:0000256" key="9">
    <source>
        <dbReference type="ARBA" id="ARBA00023136"/>
    </source>
</evidence>
<dbReference type="SUPFAM" id="SSF52540">
    <property type="entry name" value="P-loop containing nucleoside triphosphate hydrolases"/>
    <property type="match status" value="1"/>
</dbReference>
<dbReference type="PROSITE" id="PS50893">
    <property type="entry name" value="ABC_TRANSPORTER_2"/>
    <property type="match status" value="1"/>
</dbReference>
<keyword evidence="7 11" id="KW-0067">ATP-binding</keyword>
<dbReference type="GO" id="GO:0005886">
    <property type="term" value="C:plasma membrane"/>
    <property type="evidence" value="ECO:0007669"/>
    <property type="project" value="UniProtKB-SubCell"/>
</dbReference>
<dbReference type="GO" id="GO:0008233">
    <property type="term" value="F:peptidase activity"/>
    <property type="evidence" value="ECO:0007669"/>
    <property type="project" value="InterPro"/>
</dbReference>
<proteinExistence type="predicted"/>
<dbReference type="GO" id="GO:0016887">
    <property type="term" value="F:ATP hydrolysis activity"/>
    <property type="evidence" value="ECO:0007669"/>
    <property type="project" value="InterPro"/>
</dbReference>
<keyword evidence="3" id="KW-1003">Cell membrane</keyword>
<dbReference type="InterPro" id="IPR003593">
    <property type="entry name" value="AAA+_ATPase"/>
</dbReference>
<keyword evidence="4 10" id="KW-0812">Transmembrane</keyword>
<dbReference type="Proteomes" id="UP000245959">
    <property type="component" value="Unassembled WGS sequence"/>
</dbReference>
<dbReference type="PROSITE" id="PS50929">
    <property type="entry name" value="ABC_TM1F"/>
    <property type="match status" value="1"/>
</dbReference>
<dbReference type="GO" id="GO:0015421">
    <property type="term" value="F:ABC-type oligopeptide transporter activity"/>
    <property type="evidence" value="ECO:0007669"/>
    <property type="project" value="TreeGrafter"/>
</dbReference>
<keyword evidence="8 10" id="KW-1133">Transmembrane helix</keyword>
<dbReference type="CDD" id="cd18783">
    <property type="entry name" value="ABC_6TM_PrtD_LapB_HlyB_like"/>
    <property type="match status" value="1"/>
</dbReference>
<sequence>MEPVNVTGIACLRYLSANLKRDINFDALITPELQKEFAADQSSGLMKLAAALQLSPEQHKNAADLAETYAGPALLLLQSGSWVCAVNLQQLKGPGVTLFDPLAQGKGGMLNVPTEQLRPRLGDAVIIFRTLQAVDNRKHSGLFALTAIGRHHNVPMDIRRLLHDYAAGEQEVSVPQLLEIAGDYQLKAKKVRLRWKDFAGMGQAFPLIDLKKDGTRRVICGMRRREEGDDLAVVDPAWQAEHPGQQFNFMAQKEFEETSSGSGILLKRVYKLADEDQPFGLRWFIPEFLKLKGIFGQIALAVLMINAIALITPLFFQIVVDKVLVNNSYNTLNVLGIGIVAAILFNAVLEYLRNYLLLFATNKIDIATATKTFKHLMRLPIEFFERVPSGVLLKHMQQTEKIRGFLSGNLFFTVLELFSLVVFIPFLLLYSVELTLVVLGYSVLMALVIATLIKPFQIRLNELYQAEGKRQSMLVESIHGIRTVKSLAIEPVEEKAWNDSTAYAIKSYFRVGKISMTARTISQMLEMLMTVSVIWLGASLVFDHVLSIGALIAFQMLSGRVTGPLVRLVGLIHEYQQVALSVRMLGVVMNTPVEPAGGGVRNPLKGNISFENVTFQYRPDTPQVIRNLDLDVPVGSTIGIVGRSGSGKTTLTKLLQGLYPVQSGLIKIDGIDLREIDKSHLRSSIGVVLQENYFFNGTVRENICLTKRNATLEEIIYAARLAGAHDFVQTLPKGYDTMLEENASNLSGGQKQRLAIARALLTNPSILIFDEATSALDPESENVIQENLGAIAKGRTVLIISHRLSIVSGADKILVLDKGVRTDFAPHRELLSHDGIYRDFWRQQMERNLAR</sequence>
<evidence type="ECO:0000256" key="4">
    <source>
        <dbReference type="ARBA" id="ARBA00022692"/>
    </source>
</evidence>
<dbReference type="InterPro" id="IPR005074">
    <property type="entry name" value="Peptidase_C39"/>
</dbReference>
<protein>
    <submittedName>
        <fullName evidence="11">ATP-binding cassette subfamily B protein</fullName>
    </submittedName>
</protein>
<organism evidence="11 12">
    <name type="scientific">Victivallis vadensis</name>
    <dbReference type="NCBI Taxonomy" id="172901"/>
    <lineage>
        <taxon>Bacteria</taxon>
        <taxon>Pseudomonadati</taxon>
        <taxon>Lentisphaerota</taxon>
        <taxon>Lentisphaeria</taxon>
        <taxon>Victivallales</taxon>
        <taxon>Victivallaceae</taxon>
        <taxon>Victivallis</taxon>
    </lineage>
</organism>
<dbReference type="Gene3D" id="3.90.70.10">
    <property type="entry name" value="Cysteine proteinases"/>
    <property type="match status" value="1"/>
</dbReference>
<keyword evidence="5" id="KW-0547">Nucleotide-binding</keyword>
<dbReference type="AlphaFoldDB" id="A0A2U1AL67"/>
<evidence type="ECO:0000256" key="2">
    <source>
        <dbReference type="ARBA" id="ARBA00022448"/>
    </source>
</evidence>
<accession>A0A2U1AL67</accession>
<evidence type="ECO:0000256" key="10">
    <source>
        <dbReference type="SAM" id="Phobius"/>
    </source>
</evidence>
<dbReference type="EMBL" id="QEKH01000032">
    <property type="protein sequence ID" value="PVY37169.1"/>
    <property type="molecule type" value="Genomic_DNA"/>
</dbReference>
<dbReference type="PROSITE" id="PS00211">
    <property type="entry name" value="ABC_TRANSPORTER_1"/>
    <property type="match status" value="1"/>
</dbReference>
<dbReference type="Gene3D" id="3.40.50.300">
    <property type="entry name" value="P-loop containing nucleotide triphosphate hydrolases"/>
    <property type="match status" value="1"/>
</dbReference>
<dbReference type="FunFam" id="3.40.50.300:FF:000221">
    <property type="entry name" value="Multidrug ABC transporter ATP-binding protein"/>
    <property type="match status" value="1"/>
</dbReference>
<keyword evidence="9 10" id="KW-0472">Membrane</keyword>
<dbReference type="InterPro" id="IPR017871">
    <property type="entry name" value="ABC_transporter-like_CS"/>
</dbReference>